<feature type="transmembrane region" description="Helical" evidence="1">
    <location>
        <begin position="50"/>
        <end position="68"/>
    </location>
</feature>
<proteinExistence type="predicted"/>
<evidence type="ECO:0000256" key="1">
    <source>
        <dbReference type="SAM" id="Phobius"/>
    </source>
</evidence>
<keyword evidence="1" id="KW-1133">Transmembrane helix</keyword>
<feature type="transmembrane region" description="Helical" evidence="1">
    <location>
        <begin position="75"/>
        <end position="93"/>
    </location>
</feature>
<gene>
    <name evidence="2" type="ORF">NF865_06990</name>
</gene>
<organism evidence="2 3">
    <name type="scientific">Thermococcus aggregans</name>
    <dbReference type="NCBI Taxonomy" id="110163"/>
    <lineage>
        <taxon>Archaea</taxon>
        <taxon>Methanobacteriati</taxon>
        <taxon>Methanobacteriota</taxon>
        <taxon>Thermococci</taxon>
        <taxon>Thermococcales</taxon>
        <taxon>Thermococcaceae</taxon>
        <taxon>Thermococcus</taxon>
    </lineage>
</organism>
<keyword evidence="1" id="KW-0472">Membrane</keyword>
<feature type="transmembrane region" description="Helical" evidence="1">
    <location>
        <begin position="117"/>
        <end position="139"/>
    </location>
</feature>
<reference evidence="2" key="1">
    <citation type="journal article" date="1998" name="Int. J. Syst. Bacteriol. 48 Pt">
        <title>Thermococcus guaymasensis sp. nov. and Thermococcus aggregans sp. nov., two novel thermophilic archaea isolated from the Guaymas Basin hydrothermal vent site.</title>
        <authorList>
            <person name="Canganella F."/>
            <person name="Jones W.J."/>
            <person name="Gambacorta A."/>
            <person name="Antranikian G."/>
        </authorList>
    </citation>
    <scope>NUCLEOTIDE SEQUENCE</scope>
    <source>
        <strain evidence="2">TY</strain>
    </source>
</reference>
<accession>A0A9E7MWF0</accession>
<keyword evidence="3" id="KW-1185">Reference proteome</keyword>
<dbReference type="Proteomes" id="UP001055732">
    <property type="component" value="Chromosome"/>
</dbReference>
<dbReference type="AlphaFoldDB" id="A0A9E7MWF0"/>
<name>A0A9E7MWF0_THEAG</name>
<evidence type="ECO:0000313" key="3">
    <source>
        <dbReference type="Proteomes" id="UP001055732"/>
    </source>
</evidence>
<sequence length="150" mass="16765">MKMTNLIQALLLAAGLLLILLSLTYAVDYQLNKEDPYFEDPDAVEITLGTSAFFLMLGGTTLLFARLYRENANSLVLNVAVTFLLVFEMWLGYEIFGISKSYVSCACTYQRPEVIPYIGLILFVLTAATVPIIWARIIINQLKSKEILSG</sequence>
<keyword evidence="1" id="KW-0812">Transmembrane</keyword>
<dbReference type="EMBL" id="CP099582">
    <property type="protein sequence ID" value="USS40082.1"/>
    <property type="molecule type" value="Genomic_DNA"/>
</dbReference>
<dbReference type="KEGG" id="tagg:NF865_06990"/>
<protein>
    <submittedName>
        <fullName evidence="2">Uncharacterized protein</fullName>
    </submittedName>
</protein>
<reference evidence="2" key="2">
    <citation type="submission" date="2022-06" db="EMBL/GenBank/DDBJ databases">
        <authorList>
            <person name="Park Y.-J."/>
        </authorList>
    </citation>
    <scope>NUCLEOTIDE SEQUENCE</scope>
    <source>
        <strain evidence="2">TY</strain>
    </source>
</reference>
<dbReference type="RefSeq" id="WP_253304039.1">
    <property type="nucleotide sequence ID" value="NZ_CP099582.1"/>
</dbReference>
<evidence type="ECO:0000313" key="2">
    <source>
        <dbReference type="EMBL" id="USS40082.1"/>
    </source>
</evidence>